<dbReference type="Gene3D" id="3.20.20.70">
    <property type="entry name" value="Aldolase class I"/>
    <property type="match status" value="1"/>
</dbReference>
<dbReference type="InterPro" id="IPR013785">
    <property type="entry name" value="Aldolase_TIM"/>
</dbReference>
<evidence type="ECO:0000256" key="3">
    <source>
        <dbReference type="PIRSR" id="PIRSR602480-1"/>
    </source>
</evidence>
<evidence type="ECO:0000256" key="1">
    <source>
        <dbReference type="ARBA" id="ARBA00008911"/>
    </source>
</evidence>
<feature type="binding site" evidence="3">
    <location>
        <position position="322"/>
    </location>
    <ligand>
        <name>phosphoenolpyruvate</name>
        <dbReference type="ChEBI" id="CHEBI:58702"/>
    </ligand>
</feature>
<name>E6VDP6_RHOPX</name>
<dbReference type="PANTHER" id="PTHR21337:SF0">
    <property type="entry name" value="PHOSPHO-2-DEHYDRO-3-DEOXYHEPTONATE ALDOLASE"/>
    <property type="match status" value="1"/>
</dbReference>
<dbReference type="AlphaFoldDB" id="E6VDP6"/>
<protein>
    <recommendedName>
        <fullName evidence="4">Phospho-2-dehydro-3-deoxyheptonate aldolase</fullName>
        <ecNumber evidence="4">2.5.1.54</ecNumber>
    </recommendedName>
</protein>
<keyword evidence="2 4" id="KW-0808">Transferase</keyword>
<keyword evidence="3" id="KW-0104">Cadmium</keyword>
<dbReference type="InterPro" id="IPR002480">
    <property type="entry name" value="DAHP_synth_2"/>
</dbReference>
<feature type="binding site" evidence="3">
    <location>
        <position position="396"/>
    </location>
    <ligand>
        <name>Mn(2+)</name>
        <dbReference type="ChEBI" id="CHEBI:29035"/>
    </ligand>
</feature>
<comment type="cofactor">
    <cofactor evidence="3">
        <name>Mn(2+)</name>
        <dbReference type="ChEBI" id="CHEBI:29035"/>
    </cofactor>
    <cofactor evidence="3">
        <name>Co(2+)</name>
        <dbReference type="ChEBI" id="CHEBI:48828"/>
    </cofactor>
    <cofactor evidence="3">
        <name>Cd(2+)</name>
        <dbReference type="ChEBI" id="CHEBI:48775"/>
    </cofactor>
    <text evidence="3">Binds 1 divalent cation per subunit. The enzyme is active with manganese, cobalt or cadmium ions.</text>
</comment>
<keyword evidence="3" id="KW-0464">Manganese</keyword>
<proteinExistence type="inferred from homology"/>
<evidence type="ECO:0000313" key="5">
    <source>
        <dbReference type="EMBL" id="ADU45091.1"/>
    </source>
</evidence>
<gene>
    <name evidence="5" type="ordered locus">Rpdx1_3522</name>
</gene>
<dbReference type="STRING" id="652103.Rpdx1_3522"/>
<dbReference type="OrthoDB" id="9766852at2"/>
<dbReference type="GO" id="GO:0009073">
    <property type="term" value="P:aromatic amino acid family biosynthetic process"/>
    <property type="evidence" value="ECO:0007669"/>
    <property type="project" value="InterPro"/>
</dbReference>
<evidence type="ECO:0000256" key="4">
    <source>
        <dbReference type="RuleBase" id="RU363071"/>
    </source>
</evidence>
<feature type="binding site" evidence="3">
    <location>
        <position position="108"/>
    </location>
    <ligand>
        <name>phosphoenolpyruvate</name>
        <dbReference type="ChEBI" id="CHEBI:58702"/>
    </ligand>
</feature>
<evidence type="ECO:0000256" key="2">
    <source>
        <dbReference type="ARBA" id="ARBA00022679"/>
    </source>
</evidence>
<evidence type="ECO:0000313" key="6">
    <source>
        <dbReference type="Proteomes" id="UP000001402"/>
    </source>
</evidence>
<dbReference type="GO" id="GO:0003849">
    <property type="term" value="F:3-deoxy-7-phosphoheptulonate synthase activity"/>
    <property type="evidence" value="ECO:0007669"/>
    <property type="project" value="UniProtKB-EC"/>
</dbReference>
<organism evidence="5 6">
    <name type="scientific">Rhodopseudomonas palustris (strain DX-1)</name>
    <dbReference type="NCBI Taxonomy" id="652103"/>
    <lineage>
        <taxon>Bacteria</taxon>
        <taxon>Pseudomonadati</taxon>
        <taxon>Pseudomonadota</taxon>
        <taxon>Alphaproteobacteria</taxon>
        <taxon>Hyphomicrobiales</taxon>
        <taxon>Nitrobacteraceae</taxon>
        <taxon>Rhodopseudomonas</taxon>
    </lineage>
</organism>
<dbReference type="SUPFAM" id="SSF51569">
    <property type="entry name" value="Aldolase"/>
    <property type="match status" value="1"/>
</dbReference>
<comment type="catalytic activity">
    <reaction evidence="4">
        <text>D-erythrose 4-phosphate + phosphoenolpyruvate + H2O = 7-phospho-2-dehydro-3-deoxy-D-arabino-heptonate + phosphate</text>
        <dbReference type="Rhea" id="RHEA:14717"/>
        <dbReference type="ChEBI" id="CHEBI:15377"/>
        <dbReference type="ChEBI" id="CHEBI:16897"/>
        <dbReference type="ChEBI" id="CHEBI:43474"/>
        <dbReference type="ChEBI" id="CHEBI:58394"/>
        <dbReference type="ChEBI" id="CHEBI:58702"/>
        <dbReference type="EC" id="2.5.1.54"/>
    </reaction>
</comment>
<feature type="binding site" evidence="3">
    <location>
        <position position="426"/>
    </location>
    <ligand>
        <name>Mn(2+)</name>
        <dbReference type="ChEBI" id="CHEBI:29035"/>
    </ligand>
</feature>
<dbReference type="Pfam" id="PF01474">
    <property type="entry name" value="DAHP_synth_2"/>
    <property type="match status" value="1"/>
</dbReference>
<dbReference type="eggNOG" id="COG3200">
    <property type="taxonomic scope" value="Bacteria"/>
</dbReference>
<dbReference type="BioCyc" id="RPAL652103:RPDX1_RS17375-MONOMER"/>
<reference evidence="5" key="1">
    <citation type="submission" date="2010-12" db="EMBL/GenBank/DDBJ databases">
        <title>Complete sequence of Rhodopseudomonas palustris DX-1.</title>
        <authorList>
            <consortium name="US DOE Joint Genome Institute"/>
            <person name="Lucas S."/>
            <person name="Copeland A."/>
            <person name="Lapidus A."/>
            <person name="Cheng J.-F."/>
            <person name="Goodwin L."/>
            <person name="Pitluck S."/>
            <person name="Misra M."/>
            <person name="Chertkov O."/>
            <person name="Detter J.C."/>
            <person name="Han C."/>
            <person name="Tapia R."/>
            <person name="Land M."/>
            <person name="Hauser L."/>
            <person name="Kyrpides N."/>
            <person name="Ivanova N."/>
            <person name="Ovchinnikova G."/>
            <person name="Logan B."/>
            <person name="Oda Y."/>
            <person name="Harwood C."/>
            <person name="Woyke T."/>
        </authorList>
    </citation>
    <scope>NUCLEOTIDE SEQUENCE [LARGE SCALE GENOMIC DNA]</scope>
    <source>
        <strain evidence="5">DX-1</strain>
    </source>
</reference>
<feature type="binding site" evidence="3">
    <location>
        <position position="354"/>
    </location>
    <ligand>
        <name>Mn(2+)</name>
        <dbReference type="ChEBI" id="CHEBI:29035"/>
    </ligand>
</feature>
<comment type="similarity">
    <text evidence="1 4">Belongs to the class-II DAHP synthase family.</text>
</comment>
<dbReference type="EC" id="2.5.1.54" evidence="4"/>
<keyword evidence="3" id="KW-0170">Cobalt</keyword>
<dbReference type="HOGENOM" id="CLU_026885_0_1_5"/>
<dbReference type="EMBL" id="CP002418">
    <property type="protein sequence ID" value="ADU45091.1"/>
    <property type="molecule type" value="Genomic_DNA"/>
</dbReference>
<feature type="binding site" evidence="3">
    <location>
        <position position="291"/>
    </location>
    <ligand>
        <name>phosphoenolpyruvate</name>
        <dbReference type="ChEBI" id="CHEBI:58702"/>
    </ligand>
</feature>
<sequence>MSERWTPDSWRAKPVQQMPQYPDAKALADVEAQLASFPPLVFAGEARNLKKALATVAAGDAFLLQGGDCAESFAEHGANNIRDLFRVFLQMAIVLTYAGASPVVKVGRIAGQFAKPRSAPVEKRDGVELPSYRGDIINDVAFTEEARVPDPRRQIEAYRQSAATLNLLRAFAKGGYASVENVHSWMLQSVSDSPQSKAYADLADRVSGALDFMRACGLTFAVDSSLGTTDFYTSHEALLLGYEQAMTRVDSTTGDWYATSGHMLWIGDRTRQLDHAHVEYFRGIRNPIGLKCGPSLKTDELLKLIDILNPDNEPGRLTLIGRFGHEKIGEHLPAMVRAVKREGRTVVWSCDPMHGNTITSNSGYKTRPFDRILSEVRSFFAVHAAEGTHAGGVHLEMTGQNVTECLGGARAITDEDLNNRYHTACDPRLNAEQSIDMAFLIADLLKQGRAGKASPLQAAAGL</sequence>
<dbReference type="PANTHER" id="PTHR21337">
    <property type="entry name" value="PHOSPHO-2-DEHYDRO-3-DEOXYHEPTONATE ALDOLASE 1, 2"/>
    <property type="match status" value="1"/>
</dbReference>
<dbReference type="Proteomes" id="UP000001402">
    <property type="component" value="Chromosome"/>
</dbReference>
<accession>E6VDP6</accession>
<dbReference type="KEGG" id="rpx:Rpdx1_3522"/>
<dbReference type="NCBIfam" id="TIGR01358">
    <property type="entry name" value="DAHP_synth_II"/>
    <property type="match status" value="1"/>
</dbReference>
<feature type="binding site" evidence="3">
    <location>
        <position position="69"/>
    </location>
    <ligand>
        <name>Mn(2+)</name>
        <dbReference type="ChEBI" id="CHEBI:29035"/>
    </ligand>
</feature>